<protein>
    <recommendedName>
        <fullName evidence="5">EcsC family protein</fullName>
    </recommendedName>
</protein>
<sequence length="227" mass="23482">MGIGSNIGKALLAQAPDMAPGAAVSMLRSILGFAIDGASSLPGARQAAGKTLTKHDGDVEQAISSLVNQHIAMAGAQGFVSNLGGVVTLAVTIPANISGVAIVQARMVAAIAHLRGYDLDDQRVRTAILATLMGQREVDSLIHEEKLPTTPMGIATAPVGDADLEKVVARNLVNVLMGQVAGKKLPVFVSKRVPVLGGGVGATTDGFTTWSVARYARKQFPTRRPRG</sequence>
<dbReference type="EMBL" id="MVCE01000003">
    <property type="protein sequence ID" value="PGF33814.1"/>
    <property type="molecule type" value="Genomic_DNA"/>
</dbReference>
<dbReference type="Proteomes" id="UP000226191">
    <property type="component" value="Unassembled WGS sequence"/>
</dbReference>
<evidence type="ECO:0008006" key="5">
    <source>
        <dbReference type="Google" id="ProtNLM"/>
    </source>
</evidence>
<comment type="caution">
    <text evidence="2">The sequence shown here is derived from an EMBL/GenBank/DDBJ whole genome shotgun (WGS) entry which is preliminary data.</text>
</comment>
<evidence type="ECO:0000313" key="3">
    <source>
        <dbReference type="Proteomes" id="UP000223982"/>
    </source>
</evidence>
<proteinExistence type="predicted"/>
<accession>A0A2C6LHX4</accession>
<evidence type="ECO:0000313" key="4">
    <source>
        <dbReference type="Proteomes" id="UP000226191"/>
    </source>
</evidence>
<dbReference type="InterPro" id="IPR024787">
    <property type="entry name" value="EcsC"/>
</dbReference>
<dbReference type="Pfam" id="PF12787">
    <property type="entry name" value="EcsC"/>
    <property type="match status" value="1"/>
</dbReference>
<evidence type="ECO:0000313" key="1">
    <source>
        <dbReference type="EMBL" id="PGF33814.1"/>
    </source>
</evidence>
<dbReference type="OrthoDB" id="1425703at2"/>
<gene>
    <name evidence="2" type="ORF">APS60_10645</name>
    <name evidence="1" type="ORF">B1B09_07825</name>
</gene>
<dbReference type="EMBL" id="LKVB01000010">
    <property type="protein sequence ID" value="PHJ26388.1"/>
    <property type="molecule type" value="Genomic_DNA"/>
</dbReference>
<dbReference type="AlphaFoldDB" id="A0A2C6LHX4"/>
<dbReference type="RefSeq" id="WP_002514512.1">
    <property type="nucleotide sequence ID" value="NZ_AP019664.1"/>
</dbReference>
<dbReference type="KEGG" id="cacn:RN83_10640"/>
<reference evidence="2 3" key="2">
    <citation type="submission" date="2017-02" db="EMBL/GenBank/DDBJ databases">
        <title>Prevalence of linear plasmids in Propionibacterium acnes isolates obtained from cancerous prostatic tissue.</title>
        <authorList>
            <person name="Davidsson S."/>
            <person name="Bruggemann H."/>
        </authorList>
    </citation>
    <scope>NUCLEOTIDE SEQUENCE [LARGE SCALE GENOMIC DNA]</scope>
    <source>
        <strain evidence="2 3">09-9</strain>
    </source>
</reference>
<evidence type="ECO:0000313" key="2">
    <source>
        <dbReference type="EMBL" id="PHJ26388.1"/>
    </source>
</evidence>
<name>A0A2C6LHX4_CUTAC</name>
<reference evidence="1 4" key="1">
    <citation type="submission" date="2017-02" db="EMBL/GenBank/DDBJ databases">
        <title>Prevalence of linear plasmids in Cutibacterium acnes isolates obtained from cancerous prostatic tissue.</title>
        <authorList>
            <person name="Davidsson S."/>
            <person name="Bruggemann H."/>
        </authorList>
    </citation>
    <scope>NUCLEOTIDE SEQUENCE [LARGE SCALE GENOMIC DNA]</scope>
    <source>
        <strain evidence="1 4">11-78</strain>
    </source>
</reference>
<dbReference type="Proteomes" id="UP000223982">
    <property type="component" value="Unassembled WGS sequence"/>
</dbReference>
<dbReference type="GeneID" id="92858013"/>
<organism evidence="2 3">
    <name type="scientific">Cutibacterium acnes</name>
    <name type="common">Propionibacterium acnes</name>
    <dbReference type="NCBI Taxonomy" id="1747"/>
    <lineage>
        <taxon>Bacteria</taxon>
        <taxon>Bacillati</taxon>
        <taxon>Actinomycetota</taxon>
        <taxon>Actinomycetes</taxon>
        <taxon>Propionibacteriales</taxon>
        <taxon>Propionibacteriaceae</taxon>
        <taxon>Cutibacterium</taxon>
    </lineage>
</organism>